<protein>
    <recommendedName>
        <fullName evidence="14">RING-type domain-containing protein</fullName>
    </recommendedName>
</protein>
<dbReference type="Pfam" id="PF13857">
    <property type="entry name" value="Ank_5"/>
    <property type="match status" value="1"/>
</dbReference>
<keyword evidence="8" id="KW-0333">Golgi apparatus</keyword>
<dbReference type="GO" id="GO:0008270">
    <property type="term" value="F:zinc ion binding"/>
    <property type="evidence" value="ECO:0007669"/>
    <property type="project" value="UniProtKB-KW"/>
</dbReference>
<evidence type="ECO:0000256" key="3">
    <source>
        <dbReference type="ARBA" id="ARBA00009105"/>
    </source>
</evidence>
<dbReference type="Pfam" id="PF11051">
    <property type="entry name" value="Mannosyl_trans3"/>
    <property type="match status" value="2"/>
</dbReference>
<dbReference type="AlphaFoldDB" id="A0A067BM22"/>
<evidence type="ECO:0000256" key="11">
    <source>
        <dbReference type="PROSITE-ProRule" id="PRU00023"/>
    </source>
</evidence>
<keyword evidence="12" id="KW-0862">Zinc</keyword>
<dbReference type="KEGG" id="spar:SPRG_21526"/>
<dbReference type="Gene3D" id="3.30.40.10">
    <property type="entry name" value="Zinc/RING finger domain, C3HC4 (zinc finger)"/>
    <property type="match status" value="1"/>
</dbReference>
<dbReference type="InterPro" id="IPR013083">
    <property type="entry name" value="Znf_RING/FYVE/PHD"/>
</dbReference>
<feature type="repeat" description="ANK" evidence="11">
    <location>
        <begin position="535"/>
        <end position="557"/>
    </location>
</feature>
<dbReference type="PANTHER" id="PTHR31646">
    <property type="entry name" value="ALPHA-1,2-MANNOSYLTRANSFERASE MNN2"/>
    <property type="match status" value="1"/>
</dbReference>
<dbReference type="Proteomes" id="UP000030745">
    <property type="component" value="Unassembled WGS sequence"/>
</dbReference>
<evidence type="ECO:0000256" key="12">
    <source>
        <dbReference type="PROSITE-ProRule" id="PRU00175"/>
    </source>
</evidence>
<dbReference type="PANTHER" id="PTHR31646:SF1">
    <property type="entry name" value="ALPHA-1,2-MANNOSYLTRANSFERASE MNN2"/>
    <property type="match status" value="1"/>
</dbReference>
<name>A0A067BM22_SAPPC</name>
<evidence type="ECO:0000259" key="14">
    <source>
        <dbReference type="PROSITE" id="PS50089"/>
    </source>
</evidence>
<dbReference type="GO" id="GO:0000026">
    <property type="term" value="F:alpha-1,2-mannosyltransferase activity"/>
    <property type="evidence" value="ECO:0007669"/>
    <property type="project" value="TreeGrafter"/>
</dbReference>
<dbReference type="PROSITE" id="PS51257">
    <property type="entry name" value="PROKAR_LIPOPROTEIN"/>
    <property type="match status" value="1"/>
</dbReference>
<evidence type="ECO:0000313" key="16">
    <source>
        <dbReference type="Proteomes" id="UP000030745"/>
    </source>
</evidence>
<dbReference type="InterPro" id="IPR029044">
    <property type="entry name" value="Nucleotide-diphossugar_trans"/>
</dbReference>
<feature type="signal peptide" evidence="13">
    <location>
        <begin position="1"/>
        <end position="20"/>
    </location>
</feature>
<keyword evidence="7" id="KW-1133">Transmembrane helix</keyword>
<comment type="similarity">
    <text evidence="3">Belongs to the MNN1/MNT family.</text>
</comment>
<evidence type="ECO:0000256" key="2">
    <source>
        <dbReference type="ARBA" id="ARBA00004606"/>
    </source>
</evidence>
<sequence>MRWHVAVGVGGLLVISLLSCQRLDSLLYTIQDKAVHHASAAAHYARYQLYPSLEQVLPYAGSFLFPTVVARHGASYSCIKFQYTGTGGCPSQINDIVSYVYTPNKTEACDTVIHTGIYGVPGYCELRDDVTHETIRTLYTSCGSLTGRQFTCALAAQYASYGHDASTFIYALNTSFLAPRGIVFSVHPSALASAYASIAHLRATNCSLPIEVWHRPDELPAENAILQALETTFRVHVRPIFHPLATRFYSKIYAVLHSAFESVLLLDCDNFAVQNPTYLFSTHAFQSTGAVFWPDYWRPGHTCFNIDGYSRLWDLLGINFVDMFEQESGQVLINKTMSEPALHVLAFFALHEPRFLTDFGMVYGDKDLFRLAWLKAAVPFHMIARPPGSLGKLDRADQTHFCGNSMVQHDTNGDVVFLHRNTIKLTGCRADAFVWEALQDFRFGEVHVARYLPAGYVLRDATCFGVREPSDDLYAMTTIRQSQFAHLEGALYRYAREAMKLQHPNGSVDGPLLVLVHHASWLHAAGADEYARDYEGNTPLHHACHAGHARIVQYLLSLPEFSPYVLNAKGDAPLEVARRTFLEREGDNDDLRLVALARCIELLEQRCSVYSGWVFQRVHTLFSQLTGITALQTWTRRYCIVLRTSSSMFLEVALFAVPDAARRPPVPSTSLLVHVTADEPCIRPTNPSFWSDLNPKPFGFELRGAPKVGSSRTQALRHFSFAALSEDGAAKWLRFFAHDARECLHDALVSPTRQFNSHELGRAKVYPEPSAPPLPTVETAQPVVFTKATLRPRLLECVVCFDGPQAAVCVPCGHNVLCMTCAMSLLETTHVCPVCRLEIREVVKVYRN</sequence>
<keyword evidence="12" id="KW-0863">Zinc-finger</keyword>
<keyword evidence="11" id="KW-0040">ANK repeat</keyword>
<reference evidence="15 16" key="1">
    <citation type="journal article" date="2013" name="PLoS Genet.">
        <title>Distinctive expansion of potential virulence genes in the genome of the oomycete fish pathogen Saprolegnia parasitica.</title>
        <authorList>
            <person name="Jiang R.H."/>
            <person name="de Bruijn I."/>
            <person name="Haas B.J."/>
            <person name="Belmonte R."/>
            <person name="Lobach L."/>
            <person name="Christie J."/>
            <person name="van den Ackerveken G."/>
            <person name="Bottin A."/>
            <person name="Bulone V."/>
            <person name="Diaz-Moreno S.M."/>
            <person name="Dumas B."/>
            <person name="Fan L."/>
            <person name="Gaulin E."/>
            <person name="Govers F."/>
            <person name="Grenville-Briggs L.J."/>
            <person name="Horner N.R."/>
            <person name="Levin J.Z."/>
            <person name="Mammella M."/>
            <person name="Meijer H.J."/>
            <person name="Morris P."/>
            <person name="Nusbaum C."/>
            <person name="Oome S."/>
            <person name="Phillips A.J."/>
            <person name="van Rooyen D."/>
            <person name="Rzeszutek E."/>
            <person name="Saraiva M."/>
            <person name="Secombes C.J."/>
            <person name="Seidl M.F."/>
            <person name="Snel B."/>
            <person name="Stassen J.H."/>
            <person name="Sykes S."/>
            <person name="Tripathy S."/>
            <person name="van den Berg H."/>
            <person name="Vega-Arreguin J.C."/>
            <person name="Wawra S."/>
            <person name="Young S.K."/>
            <person name="Zeng Q."/>
            <person name="Dieguez-Uribeondo J."/>
            <person name="Russ C."/>
            <person name="Tyler B.M."/>
            <person name="van West P."/>
        </authorList>
    </citation>
    <scope>NUCLEOTIDE SEQUENCE [LARGE SCALE GENOMIC DNA]</scope>
    <source>
        <strain evidence="15 16">CBS 223.65</strain>
    </source>
</reference>
<evidence type="ECO:0000256" key="8">
    <source>
        <dbReference type="ARBA" id="ARBA00023034"/>
    </source>
</evidence>
<dbReference type="SUPFAM" id="SSF57850">
    <property type="entry name" value="RING/U-box"/>
    <property type="match status" value="1"/>
</dbReference>
<dbReference type="InterPro" id="IPR001841">
    <property type="entry name" value="Znf_RING"/>
</dbReference>
<dbReference type="SMART" id="SM00184">
    <property type="entry name" value="RING"/>
    <property type="match status" value="1"/>
</dbReference>
<keyword evidence="13" id="KW-0732">Signal</keyword>
<dbReference type="Gene3D" id="3.90.550.10">
    <property type="entry name" value="Spore Coat Polysaccharide Biosynthesis Protein SpsA, Chain A"/>
    <property type="match status" value="1"/>
</dbReference>
<dbReference type="RefSeq" id="XP_012210062.1">
    <property type="nucleotide sequence ID" value="XM_012354672.1"/>
</dbReference>
<dbReference type="Gene3D" id="1.25.40.20">
    <property type="entry name" value="Ankyrin repeat-containing domain"/>
    <property type="match status" value="1"/>
</dbReference>
<keyword evidence="5" id="KW-0812">Transmembrane</keyword>
<evidence type="ECO:0000256" key="4">
    <source>
        <dbReference type="ARBA" id="ARBA00022679"/>
    </source>
</evidence>
<evidence type="ECO:0000313" key="15">
    <source>
        <dbReference type="EMBL" id="KDO19228.1"/>
    </source>
</evidence>
<feature type="domain" description="RING-type" evidence="14">
    <location>
        <begin position="797"/>
        <end position="836"/>
    </location>
</feature>
<dbReference type="SUPFAM" id="SSF53448">
    <property type="entry name" value="Nucleotide-diphospho-sugar transferases"/>
    <property type="match status" value="1"/>
</dbReference>
<dbReference type="InterPro" id="IPR022751">
    <property type="entry name" value="Alpha_mannosyltransferase"/>
</dbReference>
<dbReference type="OrthoDB" id="1711136at2759"/>
<evidence type="ECO:0000256" key="5">
    <source>
        <dbReference type="ARBA" id="ARBA00022692"/>
    </source>
</evidence>
<keyword evidence="16" id="KW-1185">Reference proteome</keyword>
<keyword evidence="4" id="KW-0808">Transferase</keyword>
<evidence type="ECO:0000256" key="6">
    <source>
        <dbReference type="ARBA" id="ARBA00022968"/>
    </source>
</evidence>
<keyword evidence="6" id="KW-0735">Signal-anchor</keyword>
<evidence type="ECO:0000256" key="13">
    <source>
        <dbReference type="SAM" id="SignalP"/>
    </source>
</evidence>
<organism evidence="15 16">
    <name type="scientific">Saprolegnia parasitica (strain CBS 223.65)</name>
    <dbReference type="NCBI Taxonomy" id="695850"/>
    <lineage>
        <taxon>Eukaryota</taxon>
        <taxon>Sar</taxon>
        <taxon>Stramenopiles</taxon>
        <taxon>Oomycota</taxon>
        <taxon>Saprolegniomycetes</taxon>
        <taxon>Saprolegniales</taxon>
        <taxon>Saprolegniaceae</taxon>
        <taxon>Saprolegnia</taxon>
    </lineage>
</organism>
<feature type="chain" id="PRO_5001637704" description="RING-type domain-containing protein" evidence="13">
    <location>
        <begin position="21"/>
        <end position="848"/>
    </location>
</feature>
<keyword evidence="9" id="KW-0472">Membrane</keyword>
<accession>A0A067BM22</accession>
<gene>
    <name evidence="15" type="ORF">SPRG_21526</name>
</gene>
<dbReference type="GeneID" id="24142216"/>
<evidence type="ECO:0000256" key="9">
    <source>
        <dbReference type="ARBA" id="ARBA00023136"/>
    </source>
</evidence>
<dbReference type="GO" id="GO:0000139">
    <property type="term" value="C:Golgi membrane"/>
    <property type="evidence" value="ECO:0007669"/>
    <property type="project" value="UniProtKB-SubCell"/>
</dbReference>
<keyword evidence="12" id="KW-0479">Metal-binding</keyword>
<dbReference type="InterPro" id="IPR036770">
    <property type="entry name" value="Ankyrin_rpt-contain_sf"/>
</dbReference>
<dbReference type="PROSITE" id="PS50297">
    <property type="entry name" value="ANK_REP_REGION"/>
    <property type="match status" value="1"/>
</dbReference>
<dbReference type="PROSITE" id="PS50088">
    <property type="entry name" value="ANK_REPEAT"/>
    <property type="match status" value="1"/>
</dbReference>
<dbReference type="GO" id="GO:0046354">
    <property type="term" value="P:mannan biosynthetic process"/>
    <property type="evidence" value="ECO:0007669"/>
    <property type="project" value="TreeGrafter"/>
</dbReference>
<dbReference type="EMBL" id="KK583363">
    <property type="protein sequence ID" value="KDO19228.1"/>
    <property type="molecule type" value="Genomic_DNA"/>
</dbReference>
<evidence type="ECO:0000256" key="10">
    <source>
        <dbReference type="ARBA" id="ARBA00037847"/>
    </source>
</evidence>
<evidence type="ECO:0000256" key="7">
    <source>
        <dbReference type="ARBA" id="ARBA00022989"/>
    </source>
</evidence>
<proteinExistence type="inferred from homology"/>
<comment type="subcellular location">
    <subcellularLocation>
        <location evidence="10">Endomembrane system</location>
        <topology evidence="10">Single-pass membrane protein</topology>
    </subcellularLocation>
    <subcellularLocation>
        <location evidence="1">Golgi apparatus membrane</location>
    </subcellularLocation>
    <subcellularLocation>
        <location evidence="2">Membrane</location>
        <topology evidence="2">Single-pass type II membrane protein</topology>
    </subcellularLocation>
</comment>
<dbReference type="PROSITE" id="PS50089">
    <property type="entry name" value="ZF_RING_2"/>
    <property type="match status" value="1"/>
</dbReference>
<dbReference type="InterPro" id="IPR002110">
    <property type="entry name" value="Ankyrin_rpt"/>
</dbReference>
<evidence type="ECO:0000256" key="1">
    <source>
        <dbReference type="ARBA" id="ARBA00004394"/>
    </source>
</evidence>
<dbReference type="STRING" id="695850.A0A067BM22"/>
<dbReference type="SMART" id="SM00248">
    <property type="entry name" value="ANK"/>
    <property type="match status" value="1"/>
</dbReference>
<dbReference type="VEuPathDB" id="FungiDB:SPRG_21526"/>
<dbReference type="Pfam" id="PF13920">
    <property type="entry name" value="zf-C3HC4_3"/>
    <property type="match status" value="1"/>
</dbReference>
<dbReference type="SUPFAM" id="SSF48403">
    <property type="entry name" value="Ankyrin repeat"/>
    <property type="match status" value="1"/>
</dbReference>